<dbReference type="EMBL" id="LAZR01010628">
    <property type="protein sequence ID" value="KKM65956.1"/>
    <property type="molecule type" value="Genomic_DNA"/>
</dbReference>
<proteinExistence type="predicted"/>
<comment type="caution">
    <text evidence="1">The sequence shown here is derived from an EMBL/GenBank/DDBJ whole genome shotgun (WGS) entry which is preliminary data.</text>
</comment>
<organism evidence="1">
    <name type="scientific">marine sediment metagenome</name>
    <dbReference type="NCBI Taxonomy" id="412755"/>
    <lineage>
        <taxon>unclassified sequences</taxon>
        <taxon>metagenomes</taxon>
        <taxon>ecological metagenomes</taxon>
    </lineage>
</organism>
<name>A0A0F9JU04_9ZZZZ</name>
<accession>A0A0F9JU04</accession>
<evidence type="ECO:0000313" key="1">
    <source>
        <dbReference type="EMBL" id="KKM65956.1"/>
    </source>
</evidence>
<gene>
    <name evidence="1" type="ORF">LCGC14_1486090</name>
</gene>
<sequence length="50" mass="6218">MKYTIRQYWRRLQGRCLRCGLTKEETYNLKGTFIFVTCDTGWVRHSWKMR</sequence>
<protein>
    <submittedName>
        <fullName evidence="1">Uncharacterized protein</fullName>
    </submittedName>
</protein>
<dbReference type="AlphaFoldDB" id="A0A0F9JU04"/>
<reference evidence="1" key="1">
    <citation type="journal article" date="2015" name="Nature">
        <title>Complex archaea that bridge the gap between prokaryotes and eukaryotes.</title>
        <authorList>
            <person name="Spang A."/>
            <person name="Saw J.H."/>
            <person name="Jorgensen S.L."/>
            <person name="Zaremba-Niedzwiedzka K."/>
            <person name="Martijn J."/>
            <person name="Lind A.E."/>
            <person name="van Eijk R."/>
            <person name="Schleper C."/>
            <person name="Guy L."/>
            <person name="Ettema T.J."/>
        </authorList>
    </citation>
    <scope>NUCLEOTIDE SEQUENCE</scope>
</reference>